<dbReference type="SMART" id="SM00932">
    <property type="entry name" value="Nfu_N"/>
    <property type="match status" value="2"/>
</dbReference>
<dbReference type="PANTHER" id="PTHR11178">
    <property type="entry name" value="IRON-SULFUR CLUSTER SCAFFOLD PROTEIN NFU-RELATED"/>
    <property type="match status" value="1"/>
</dbReference>
<dbReference type="InterPro" id="IPR034904">
    <property type="entry name" value="FSCA_dom_sf"/>
</dbReference>
<dbReference type="SUPFAM" id="SSF117916">
    <property type="entry name" value="Fe-S cluster assembly (FSCA) domain-like"/>
    <property type="match status" value="1"/>
</dbReference>
<dbReference type="AlphaFoldDB" id="A0A2S8A900"/>
<keyword evidence="4" id="KW-1185">Reference proteome</keyword>
<comment type="similarity">
    <text evidence="1">Belongs to the NifU family.</text>
</comment>
<proteinExistence type="inferred from homology"/>
<dbReference type="OrthoDB" id="9796965at2"/>
<evidence type="ECO:0000256" key="1">
    <source>
        <dbReference type="ARBA" id="ARBA00006420"/>
    </source>
</evidence>
<reference evidence="3 4" key="1">
    <citation type="submission" date="2018-02" db="EMBL/GenBank/DDBJ databases">
        <title>Genome sequences of Apibacter spp., gut symbionts of Asian honey bees.</title>
        <authorList>
            <person name="Kwong W.K."/>
            <person name="Steele M.I."/>
            <person name="Moran N.A."/>
        </authorList>
    </citation>
    <scope>NUCLEOTIDE SEQUENCE [LARGE SCALE GENOMIC DNA]</scope>
    <source>
        <strain evidence="4">wkB301</strain>
    </source>
</reference>
<accession>A0A2S8A900</accession>
<dbReference type="InterPro" id="IPR014824">
    <property type="entry name" value="Nfu/NifU_N"/>
</dbReference>
<protein>
    <recommendedName>
        <fullName evidence="2">Scaffold protein Nfu/NifU N-terminal domain-containing protein</fullName>
    </recommendedName>
</protein>
<evidence type="ECO:0000313" key="3">
    <source>
        <dbReference type="EMBL" id="PQL91049.1"/>
    </source>
</evidence>
<dbReference type="EMBL" id="PSZM01000043">
    <property type="protein sequence ID" value="PQL91049.1"/>
    <property type="molecule type" value="Genomic_DNA"/>
</dbReference>
<dbReference type="Proteomes" id="UP000238042">
    <property type="component" value="Unassembled WGS sequence"/>
</dbReference>
<dbReference type="InterPro" id="IPR001075">
    <property type="entry name" value="NIF_FeS_clus_asmbl_NifU_C"/>
</dbReference>
<dbReference type="InterPro" id="IPR036498">
    <property type="entry name" value="Nfu/NifU_N_sf"/>
</dbReference>
<dbReference type="Pfam" id="PF08712">
    <property type="entry name" value="Nfu_N"/>
    <property type="match status" value="2"/>
</dbReference>
<dbReference type="Gene3D" id="3.30.1370.70">
    <property type="entry name" value="Scaffold protein Nfu/NifU, N-terminal domain"/>
    <property type="match status" value="2"/>
</dbReference>
<dbReference type="Gene3D" id="3.30.300.130">
    <property type="entry name" value="Fe-S cluster assembly (FSCA)"/>
    <property type="match status" value="1"/>
</dbReference>
<evidence type="ECO:0000259" key="2">
    <source>
        <dbReference type="SMART" id="SM00932"/>
    </source>
</evidence>
<feature type="domain" description="Scaffold protein Nfu/NifU N-terminal" evidence="2">
    <location>
        <begin position="4"/>
        <end position="89"/>
    </location>
</feature>
<dbReference type="GO" id="GO:0016226">
    <property type="term" value="P:iron-sulfur cluster assembly"/>
    <property type="evidence" value="ECO:0007669"/>
    <property type="project" value="InterPro"/>
</dbReference>
<feature type="domain" description="Scaffold protein Nfu/NifU N-terminal" evidence="2">
    <location>
        <begin position="103"/>
        <end position="188"/>
    </location>
</feature>
<dbReference type="PANTHER" id="PTHR11178:SF1">
    <property type="entry name" value="NFU1 IRON-SULFUR CLUSTER SCAFFOLD HOMOLOG, MITOCHONDRIAL"/>
    <property type="match status" value="1"/>
</dbReference>
<evidence type="ECO:0000313" key="4">
    <source>
        <dbReference type="Proteomes" id="UP000238042"/>
    </source>
</evidence>
<dbReference type="Pfam" id="PF01106">
    <property type="entry name" value="NifU"/>
    <property type="match status" value="1"/>
</dbReference>
<organism evidence="3 4">
    <name type="scientific">Apibacter adventoris</name>
    <dbReference type="NCBI Taxonomy" id="1679466"/>
    <lineage>
        <taxon>Bacteria</taxon>
        <taxon>Pseudomonadati</taxon>
        <taxon>Bacteroidota</taxon>
        <taxon>Flavobacteriia</taxon>
        <taxon>Flavobacteriales</taxon>
        <taxon>Weeksellaceae</taxon>
        <taxon>Apibacter</taxon>
    </lineage>
</organism>
<name>A0A2S8A900_9FLAO</name>
<dbReference type="RefSeq" id="WP_105247314.1">
    <property type="nucleotide sequence ID" value="NZ_PSZM01000043.1"/>
</dbReference>
<dbReference type="SUPFAM" id="SSF110836">
    <property type="entry name" value="Hypothetical protein SAV1430"/>
    <property type="match status" value="2"/>
</dbReference>
<dbReference type="GO" id="GO:0005506">
    <property type="term" value="F:iron ion binding"/>
    <property type="evidence" value="ECO:0007669"/>
    <property type="project" value="InterPro"/>
</dbReference>
<dbReference type="GO" id="GO:0051536">
    <property type="term" value="F:iron-sulfur cluster binding"/>
    <property type="evidence" value="ECO:0007669"/>
    <property type="project" value="InterPro"/>
</dbReference>
<comment type="caution">
    <text evidence="3">The sequence shown here is derived from an EMBL/GenBank/DDBJ whole genome shotgun (WGS) entry which is preliminary data.</text>
</comment>
<sequence length="290" mass="32690">MMEIRIENTPNKNIVKFVAPRTLVEGSYEISKLQQAANIPLAQELLQLPFVTNIFITANFIAVQKNEMVDWDMVADEVKDLIEDELLANPSVVLQPRQSPISVYVEMTPNNSVMKFVTNKILVEGIIELKNVEEAKEVPLAQYLFSFPYVKEVFISDNFVSITKTEDASWEDISMEIRYNISEYIRDEKEISYIKNFSTHKPIKSIQKEFSDIEKKIQNILDEYVLPAVAGDGGNIDLIAFDEETKTAKMILQGACSGCPSSTITLKNGIEGLLKEMLPNEVEAVEAING</sequence>
<gene>
    <name evidence="3" type="ORF">C4S77_09345</name>
</gene>